<protein>
    <submittedName>
        <fullName evidence="4">Polyprenyl synthetase family protein</fullName>
    </submittedName>
</protein>
<comment type="caution">
    <text evidence="4">The sequence shown here is derived from an EMBL/GenBank/DDBJ whole genome shotgun (WGS) entry which is preliminary data.</text>
</comment>
<dbReference type="EMBL" id="JAIBOA010000025">
    <property type="protein sequence ID" value="MBW8486641.1"/>
    <property type="molecule type" value="Genomic_DNA"/>
</dbReference>
<reference evidence="4 5" key="1">
    <citation type="submission" date="2021-07" db="EMBL/GenBank/DDBJ databases">
        <title>Actinomadura sp. PM05-2 isolated from lichen.</title>
        <authorList>
            <person name="Somphong A."/>
            <person name="Phongsopitanun W."/>
            <person name="Tanasupawat S."/>
            <person name="Peongsungnone V."/>
        </authorList>
    </citation>
    <scope>NUCLEOTIDE SEQUENCE [LARGE SCALE GENOMIC DNA]</scope>
    <source>
        <strain evidence="4 5">PM05-2</strain>
    </source>
</reference>
<accession>A0ABS7G2D4</accession>
<evidence type="ECO:0000256" key="3">
    <source>
        <dbReference type="RuleBase" id="RU004466"/>
    </source>
</evidence>
<dbReference type="PANTHER" id="PTHR12001:SF86">
    <property type="entry name" value="GERANYLGERANYL DIPHOSPHATE SYNTHASE"/>
    <property type="match status" value="1"/>
</dbReference>
<dbReference type="Pfam" id="PF00348">
    <property type="entry name" value="polyprenyl_synt"/>
    <property type="match status" value="1"/>
</dbReference>
<name>A0ABS7G2D4_9ACTN</name>
<sequence length="344" mass="35146">MSAAQEAVPGRTASEVLGWSRALLDPALRAAVRGLPPETRRVAEYHFGWRDEQGRPAEGSGGKAIRPALTLLAARAVGGDPADALPAAVAVELAHNFSLLHDDVMDGDLTRRHQATAWSVFGVNAAILAGDALIALAYETLADGPVSREGLRALSRAVVDLVEGQSIDMAFERRTDVSLAECEAMAAGKTGALLGGACALGASCGGGDAAQVARLRAFGELLGLAFQVVDDLLGIWGDPAVTGKPVHSDLVNRKKSLPVVAALTSGTAAGAALAELYRGEGPLTGSGPARAAELIGLAGGRDWGEARAAELLDAALTELDAATPDPVAAADLHTLATLVTARDH</sequence>
<dbReference type="PROSITE" id="PS00723">
    <property type="entry name" value="POLYPRENYL_SYNTHASE_1"/>
    <property type="match status" value="1"/>
</dbReference>
<evidence type="ECO:0000256" key="1">
    <source>
        <dbReference type="ARBA" id="ARBA00022723"/>
    </source>
</evidence>
<dbReference type="PANTHER" id="PTHR12001">
    <property type="entry name" value="GERANYLGERANYL PYROPHOSPHATE SYNTHASE"/>
    <property type="match status" value="1"/>
</dbReference>
<evidence type="ECO:0000313" key="4">
    <source>
        <dbReference type="EMBL" id="MBW8486641.1"/>
    </source>
</evidence>
<dbReference type="SFLD" id="SFLDS00005">
    <property type="entry name" value="Isoprenoid_Synthase_Type_I"/>
    <property type="match status" value="1"/>
</dbReference>
<keyword evidence="2" id="KW-0460">Magnesium</keyword>
<dbReference type="PROSITE" id="PS00444">
    <property type="entry name" value="POLYPRENYL_SYNTHASE_2"/>
    <property type="match status" value="1"/>
</dbReference>
<evidence type="ECO:0000313" key="5">
    <source>
        <dbReference type="Proteomes" id="UP000774570"/>
    </source>
</evidence>
<dbReference type="CDD" id="cd00685">
    <property type="entry name" value="Trans_IPPS_HT"/>
    <property type="match status" value="1"/>
</dbReference>
<dbReference type="RefSeq" id="WP_220169879.1">
    <property type="nucleotide sequence ID" value="NZ_JAIBOA010000025.1"/>
</dbReference>
<proteinExistence type="inferred from homology"/>
<gene>
    <name evidence="4" type="ORF">K1Y72_30035</name>
</gene>
<keyword evidence="5" id="KW-1185">Reference proteome</keyword>
<dbReference type="Gene3D" id="1.10.600.10">
    <property type="entry name" value="Farnesyl Diphosphate Synthase"/>
    <property type="match status" value="1"/>
</dbReference>
<keyword evidence="3" id="KW-0808">Transferase</keyword>
<dbReference type="NCBIfam" id="NF041169">
    <property type="entry name" value="f2_encap_cargo4"/>
    <property type="match status" value="1"/>
</dbReference>
<dbReference type="InterPro" id="IPR008949">
    <property type="entry name" value="Isoprenoid_synthase_dom_sf"/>
</dbReference>
<organism evidence="4 5">
    <name type="scientific">Actinomadura parmotrematis</name>
    <dbReference type="NCBI Taxonomy" id="2864039"/>
    <lineage>
        <taxon>Bacteria</taxon>
        <taxon>Bacillati</taxon>
        <taxon>Actinomycetota</taxon>
        <taxon>Actinomycetes</taxon>
        <taxon>Streptosporangiales</taxon>
        <taxon>Thermomonosporaceae</taxon>
        <taxon>Actinomadura</taxon>
    </lineage>
</organism>
<dbReference type="SUPFAM" id="SSF48576">
    <property type="entry name" value="Terpenoid synthases"/>
    <property type="match status" value="1"/>
</dbReference>
<dbReference type="InterPro" id="IPR000092">
    <property type="entry name" value="Polyprenyl_synt"/>
</dbReference>
<evidence type="ECO:0000256" key="2">
    <source>
        <dbReference type="ARBA" id="ARBA00022842"/>
    </source>
</evidence>
<comment type="similarity">
    <text evidence="3">Belongs to the FPP/GGPP synthase family.</text>
</comment>
<dbReference type="SFLD" id="SFLDG01017">
    <property type="entry name" value="Polyprenyl_Transferase_Like"/>
    <property type="match status" value="1"/>
</dbReference>
<dbReference type="InterPro" id="IPR033749">
    <property type="entry name" value="Polyprenyl_synt_CS"/>
</dbReference>
<dbReference type="Proteomes" id="UP000774570">
    <property type="component" value="Unassembled WGS sequence"/>
</dbReference>
<keyword evidence="1" id="KW-0479">Metal-binding</keyword>